<dbReference type="KEGG" id="gvi:gll3956"/>
<dbReference type="SUPFAM" id="SSF53850">
    <property type="entry name" value="Periplasmic binding protein-like II"/>
    <property type="match status" value="1"/>
</dbReference>
<dbReference type="PANTHER" id="PTHR30024:SF43">
    <property type="entry name" value="BLL4572 PROTEIN"/>
    <property type="match status" value="1"/>
</dbReference>
<evidence type="ECO:0000256" key="1">
    <source>
        <dbReference type="ARBA" id="ARBA00004533"/>
    </source>
</evidence>
<evidence type="ECO:0000313" key="8">
    <source>
        <dbReference type="Proteomes" id="UP000000557"/>
    </source>
</evidence>
<dbReference type="Gene3D" id="3.40.190.10">
    <property type="entry name" value="Periplasmic binding protein-like II"/>
    <property type="match status" value="2"/>
</dbReference>
<dbReference type="HOGENOM" id="CLU_037398_0_1_3"/>
<proteinExistence type="predicted"/>
<evidence type="ECO:0000256" key="2">
    <source>
        <dbReference type="ARBA" id="ARBA00022448"/>
    </source>
</evidence>
<dbReference type="AlphaFoldDB" id="Q7NEC4"/>
<evidence type="ECO:0000256" key="3">
    <source>
        <dbReference type="ARBA" id="ARBA00022475"/>
    </source>
</evidence>
<keyword evidence="5" id="KW-0406">Ion transport</keyword>
<sequence>MMTGTMHRRTLIAGAAATIGPTLWLPKALAKGALEKPKLKVGFIALIDCAPLVIARERGFFERHGLDVELSKEESWASVREGLITGRLDASHALAGTPLAVQLGAEGKAPAPLITAMSLDLNGNAITFSKRLWQAGVRSGADLKKIIATGKVGRTLTGAMVSASSMYNYNLCYWLAHHDIHPYRDVRLITLTPAQLIANLEAGNIDFFCVTEPWNTRAHAEGAGFTVIADRDVWGGHPEKVLAVMEPWARTHPNTHLALVKALLEACRYCDEPAHRQEVLRTLSLRTYLAAQPFLLEPALSGRLDFGGFDGEGKATASLKDVPDFVVFFKRDADYLVGNDQATFPWKSHGLWILTQMARWGQIPAIPAGVDKLLDRVYRVDIYRQAAAELGIKAPAQDYKSENTFIDRRRFDPSNPVAYLDSFEIAARA</sequence>
<evidence type="ECO:0000256" key="5">
    <source>
        <dbReference type="ARBA" id="ARBA00023065"/>
    </source>
</evidence>
<dbReference type="PhylomeDB" id="Q7NEC4"/>
<keyword evidence="2" id="KW-0813">Transport</keyword>
<dbReference type="PANTHER" id="PTHR30024">
    <property type="entry name" value="ALIPHATIC SULFONATES-BINDING PROTEIN-RELATED"/>
    <property type="match status" value="1"/>
</dbReference>
<protein>
    <submittedName>
        <fullName evidence="7">Gll3956 protein</fullName>
    </submittedName>
</protein>
<dbReference type="CDD" id="cd13553">
    <property type="entry name" value="PBP2_NrtA_CpmA_like"/>
    <property type="match status" value="1"/>
</dbReference>
<dbReference type="PATRIC" id="fig|251221.4.peg.3988"/>
<dbReference type="EMBL" id="BA000045">
    <property type="protein sequence ID" value="BAC91897.1"/>
    <property type="molecule type" value="Genomic_DNA"/>
</dbReference>
<reference evidence="7 8" key="2">
    <citation type="journal article" date="2003" name="DNA Res.">
        <title>Complete genome structure of Gloeobacter violaceus PCC 7421, a cyanobacterium that lacks thylakoids (supplement).</title>
        <authorList>
            <person name="Nakamura Y."/>
            <person name="Kaneko T."/>
            <person name="Sato S."/>
            <person name="Mimuro M."/>
            <person name="Miyashita H."/>
            <person name="Tsuchiya T."/>
            <person name="Sasamoto S."/>
            <person name="Watanabe A."/>
            <person name="Kawashima K."/>
            <person name="Kishida Y."/>
            <person name="Kiyokawa C."/>
            <person name="Kohara M."/>
            <person name="Matsumoto M."/>
            <person name="Matsuno A."/>
            <person name="Nakazaki N."/>
            <person name="Shimpo S."/>
            <person name="Takeuchi C."/>
            <person name="Yamada M."/>
            <person name="Tabata S."/>
        </authorList>
    </citation>
    <scope>NUCLEOTIDE SEQUENCE [LARGE SCALE GENOMIC DNA]</scope>
    <source>
        <strain evidence="8">ATCC 29082 / PCC 7421</strain>
    </source>
</reference>
<dbReference type="STRING" id="251221.gene:10761473"/>
<reference evidence="7 8" key="1">
    <citation type="journal article" date="2003" name="DNA Res.">
        <title>Complete genome structure of Gloeobacter violaceus PCC 7421, a cyanobacterium that lacks thylakoids.</title>
        <authorList>
            <person name="Nakamura Y."/>
            <person name="Kaneko T."/>
            <person name="Sato S."/>
            <person name="Mimuro M."/>
            <person name="Miyashita H."/>
            <person name="Tsuchiya T."/>
            <person name="Sasamoto S."/>
            <person name="Watanabe A."/>
            <person name="Kawashima K."/>
            <person name="Kishida Y."/>
            <person name="Kiyokawa C."/>
            <person name="Kohara M."/>
            <person name="Matsumoto M."/>
            <person name="Matsuno A."/>
            <person name="Nakazaki N."/>
            <person name="Shimpo S."/>
            <person name="Takeuchi C."/>
            <person name="Yamada M."/>
            <person name="Tabata S."/>
        </authorList>
    </citation>
    <scope>NUCLEOTIDE SEQUENCE [LARGE SCALE GENOMIC DNA]</scope>
    <source>
        <strain evidence="8">ATCC 29082 / PCC 7421</strain>
    </source>
</reference>
<dbReference type="InterPro" id="IPR044527">
    <property type="entry name" value="NrtA/CpmA_ABC-bd_dom"/>
</dbReference>
<keyword evidence="3" id="KW-1003">Cell membrane</keyword>
<dbReference type="Pfam" id="PF13379">
    <property type="entry name" value="NMT1_2"/>
    <property type="match status" value="1"/>
</dbReference>
<evidence type="ECO:0000256" key="6">
    <source>
        <dbReference type="ARBA" id="ARBA00023136"/>
    </source>
</evidence>
<keyword evidence="6" id="KW-0472">Membrane</keyword>
<dbReference type="Proteomes" id="UP000000557">
    <property type="component" value="Chromosome"/>
</dbReference>
<dbReference type="GO" id="GO:0009970">
    <property type="term" value="P:cellular response to sulfate starvation"/>
    <property type="evidence" value="ECO:0000318"/>
    <property type="project" value="GO_Central"/>
</dbReference>
<keyword evidence="8" id="KW-1185">Reference proteome</keyword>
<dbReference type="eggNOG" id="COG0715">
    <property type="taxonomic scope" value="Bacteria"/>
</dbReference>
<dbReference type="InParanoid" id="Q7NEC4"/>
<gene>
    <name evidence="7" type="ordered locus">gll3956</name>
</gene>
<comment type="subcellular location">
    <subcellularLocation>
        <location evidence="1">Cell inner membrane</location>
    </subcellularLocation>
</comment>
<dbReference type="OrthoDB" id="568193at2"/>
<evidence type="ECO:0000256" key="4">
    <source>
        <dbReference type="ARBA" id="ARBA00022519"/>
    </source>
</evidence>
<organism evidence="7 8">
    <name type="scientific">Gloeobacter violaceus (strain ATCC 29082 / PCC 7421)</name>
    <dbReference type="NCBI Taxonomy" id="251221"/>
    <lineage>
        <taxon>Bacteria</taxon>
        <taxon>Bacillati</taxon>
        <taxon>Cyanobacteriota</taxon>
        <taxon>Cyanophyceae</taxon>
        <taxon>Gloeobacterales</taxon>
        <taxon>Gloeobacteraceae</taxon>
        <taxon>Gloeobacter</taxon>
    </lineage>
</organism>
<dbReference type="EnsemblBacteria" id="BAC91897">
    <property type="protein sequence ID" value="BAC91897"/>
    <property type="gene ID" value="BAC91897"/>
</dbReference>
<evidence type="ECO:0000313" key="7">
    <source>
        <dbReference type="EMBL" id="BAC91897.1"/>
    </source>
</evidence>
<accession>Q7NEC4</accession>
<name>Q7NEC4_GLOVI</name>
<dbReference type="GO" id="GO:0006811">
    <property type="term" value="P:monoatomic ion transport"/>
    <property type="evidence" value="ECO:0007669"/>
    <property type="project" value="UniProtKB-KW"/>
</dbReference>
<keyword evidence="4" id="KW-0997">Cell inner membrane</keyword>
<dbReference type="GO" id="GO:0005886">
    <property type="term" value="C:plasma membrane"/>
    <property type="evidence" value="ECO:0007669"/>
    <property type="project" value="UniProtKB-SubCell"/>
</dbReference>